<feature type="non-terminal residue" evidence="2">
    <location>
        <position position="56"/>
    </location>
</feature>
<reference evidence="2" key="1">
    <citation type="submission" date="2023-10" db="EMBL/GenBank/DDBJ databases">
        <authorList>
            <person name="Chen Y."/>
            <person name="Shah S."/>
            <person name="Dougan E. K."/>
            <person name="Thang M."/>
            <person name="Chan C."/>
        </authorList>
    </citation>
    <scope>NUCLEOTIDE SEQUENCE [LARGE SCALE GENOMIC DNA]</scope>
</reference>
<dbReference type="Proteomes" id="UP001189429">
    <property type="component" value="Unassembled WGS sequence"/>
</dbReference>
<accession>A0ABN9S307</accession>
<keyword evidence="3" id="KW-1185">Reference proteome</keyword>
<dbReference type="EMBL" id="CAUYUJ010009223">
    <property type="protein sequence ID" value="CAK0826153.1"/>
    <property type="molecule type" value="Genomic_DNA"/>
</dbReference>
<feature type="region of interest" description="Disordered" evidence="1">
    <location>
        <begin position="1"/>
        <end position="56"/>
    </location>
</feature>
<evidence type="ECO:0000256" key="1">
    <source>
        <dbReference type="SAM" id="MobiDB-lite"/>
    </source>
</evidence>
<organism evidence="2 3">
    <name type="scientific">Prorocentrum cordatum</name>
    <dbReference type="NCBI Taxonomy" id="2364126"/>
    <lineage>
        <taxon>Eukaryota</taxon>
        <taxon>Sar</taxon>
        <taxon>Alveolata</taxon>
        <taxon>Dinophyceae</taxon>
        <taxon>Prorocentrales</taxon>
        <taxon>Prorocentraceae</taxon>
        <taxon>Prorocentrum</taxon>
    </lineage>
</organism>
<sequence length="56" mass="5896">VPHEGLHLHAGGLGRRRRGGAVPPTSGGGELPGLQRPYQPRGDGNNTPRLERAGHQ</sequence>
<proteinExistence type="predicted"/>
<evidence type="ECO:0000313" key="2">
    <source>
        <dbReference type="EMBL" id="CAK0826153.1"/>
    </source>
</evidence>
<gene>
    <name evidence="2" type="ORF">PCOR1329_LOCUS26090</name>
</gene>
<comment type="caution">
    <text evidence="2">The sequence shown here is derived from an EMBL/GenBank/DDBJ whole genome shotgun (WGS) entry which is preliminary data.</text>
</comment>
<evidence type="ECO:0000313" key="3">
    <source>
        <dbReference type="Proteomes" id="UP001189429"/>
    </source>
</evidence>
<name>A0ABN9S307_9DINO</name>
<protein>
    <submittedName>
        <fullName evidence="2">Uncharacterized protein</fullName>
    </submittedName>
</protein>
<feature type="non-terminal residue" evidence="2">
    <location>
        <position position="1"/>
    </location>
</feature>